<comment type="caution">
    <text evidence="3">The sequence shown here is derived from an EMBL/GenBank/DDBJ whole genome shotgun (WGS) entry which is preliminary data.</text>
</comment>
<dbReference type="RefSeq" id="WP_136432929.1">
    <property type="nucleotide sequence ID" value="NZ_JBHSNS010000004.1"/>
</dbReference>
<evidence type="ECO:0000256" key="1">
    <source>
        <dbReference type="SAM" id="MobiDB-lite"/>
    </source>
</evidence>
<organism evidence="3 4">
    <name type="scientific">Nocardioides vastitatis</name>
    <dbReference type="NCBI Taxonomy" id="2568655"/>
    <lineage>
        <taxon>Bacteria</taxon>
        <taxon>Bacillati</taxon>
        <taxon>Actinomycetota</taxon>
        <taxon>Actinomycetes</taxon>
        <taxon>Propionibacteriales</taxon>
        <taxon>Nocardioidaceae</taxon>
        <taxon>Nocardioides</taxon>
    </lineage>
</organism>
<protein>
    <submittedName>
        <fullName evidence="3">Transposase</fullName>
    </submittedName>
</protein>
<proteinExistence type="predicted"/>
<keyword evidence="4" id="KW-1185">Reference proteome</keyword>
<dbReference type="InterPro" id="IPR025668">
    <property type="entry name" value="Tnp_DDE_dom"/>
</dbReference>
<evidence type="ECO:0000313" key="3">
    <source>
        <dbReference type="EMBL" id="MFC5729375.1"/>
    </source>
</evidence>
<sequence>MSTRSSADDKPATPTSSPPPPSPRSTAPRGRRTYARRAGAIEPVFAQIKHNRKIRTISRRGLTTADSEWKLICATRNLLKLFQCRGSIAFGLCPGCVPKSWMREIRVAYPHQPRARSRAACLMASRMRK</sequence>
<evidence type="ECO:0000259" key="2">
    <source>
        <dbReference type="Pfam" id="PF13751"/>
    </source>
</evidence>
<gene>
    <name evidence="3" type="ORF">ACFPQB_10640</name>
</gene>
<feature type="compositionally biased region" description="Basic and acidic residues" evidence="1">
    <location>
        <begin position="1"/>
        <end position="11"/>
    </location>
</feature>
<dbReference type="Pfam" id="PF13751">
    <property type="entry name" value="DDE_Tnp_1_6"/>
    <property type="match status" value="1"/>
</dbReference>
<feature type="domain" description="Transposase DDE" evidence="2">
    <location>
        <begin position="26"/>
        <end position="81"/>
    </location>
</feature>
<feature type="region of interest" description="Disordered" evidence="1">
    <location>
        <begin position="1"/>
        <end position="38"/>
    </location>
</feature>
<name>A0ABW0ZLN5_9ACTN</name>
<dbReference type="EMBL" id="JBHSNS010000004">
    <property type="protein sequence ID" value="MFC5729375.1"/>
    <property type="molecule type" value="Genomic_DNA"/>
</dbReference>
<accession>A0ABW0ZLN5</accession>
<evidence type="ECO:0000313" key="4">
    <source>
        <dbReference type="Proteomes" id="UP001596072"/>
    </source>
</evidence>
<dbReference type="Proteomes" id="UP001596072">
    <property type="component" value="Unassembled WGS sequence"/>
</dbReference>
<reference evidence="4" key="1">
    <citation type="journal article" date="2019" name="Int. J. Syst. Evol. Microbiol.">
        <title>The Global Catalogue of Microorganisms (GCM) 10K type strain sequencing project: providing services to taxonomists for standard genome sequencing and annotation.</title>
        <authorList>
            <consortium name="The Broad Institute Genomics Platform"/>
            <consortium name="The Broad Institute Genome Sequencing Center for Infectious Disease"/>
            <person name="Wu L."/>
            <person name="Ma J."/>
        </authorList>
    </citation>
    <scope>NUCLEOTIDE SEQUENCE [LARGE SCALE GENOMIC DNA]</scope>
    <source>
        <strain evidence="4">YIM 94188</strain>
    </source>
</reference>